<evidence type="ECO:0008006" key="4">
    <source>
        <dbReference type="Google" id="ProtNLM"/>
    </source>
</evidence>
<comment type="caution">
    <text evidence="2">The sequence shown here is derived from an EMBL/GenBank/DDBJ whole genome shotgun (WGS) entry which is preliminary data.</text>
</comment>
<dbReference type="Proteomes" id="UP001476950">
    <property type="component" value="Unassembled WGS sequence"/>
</dbReference>
<evidence type="ECO:0000313" key="3">
    <source>
        <dbReference type="Proteomes" id="UP001476950"/>
    </source>
</evidence>
<name>A0ABV0KL07_9CYAN</name>
<feature type="signal peptide" evidence="1">
    <location>
        <begin position="1"/>
        <end position="23"/>
    </location>
</feature>
<accession>A0ABV0KL07</accession>
<proteinExistence type="predicted"/>
<reference evidence="2 3" key="1">
    <citation type="submission" date="2022-04" db="EMBL/GenBank/DDBJ databases">
        <title>Positive selection, recombination, and allopatry shape intraspecific diversity of widespread and dominant cyanobacteria.</title>
        <authorList>
            <person name="Wei J."/>
            <person name="Shu W."/>
            <person name="Hu C."/>
        </authorList>
    </citation>
    <scope>NUCLEOTIDE SEQUENCE [LARGE SCALE GENOMIC DNA]</scope>
    <source>
        <strain evidence="2 3">AS-A4</strain>
    </source>
</reference>
<dbReference type="PIRSF" id="PIRSF014979">
    <property type="entry name" value="UCP014979"/>
    <property type="match status" value="1"/>
</dbReference>
<keyword evidence="1" id="KW-0732">Signal</keyword>
<feature type="chain" id="PRO_5046435419" description="DUF11 domain-containing protein" evidence="1">
    <location>
        <begin position="24"/>
        <end position="188"/>
    </location>
</feature>
<protein>
    <recommendedName>
        <fullName evidence="4">DUF11 domain-containing protein</fullName>
    </recommendedName>
</protein>
<dbReference type="RefSeq" id="WP_190446941.1">
    <property type="nucleotide sequence ID" value="NZ_JAMPLM010000014.1"/>
</dbReference>
<sequence length="188" mass="20206">MKRQFAVGLGVTALLLTMPFASKLPVVAGLFDSNVAIAKAAQHPKVQLALLGEKQVISKDAQGKETISWQGGSQLAVQAGDVLRYRLMGKNEGDRPVNNLTLNQPIPKSTVFILKSAKANASQAAQITYSIDGGRSFVETPTVQVKLANGKVETRPAPAEAYTHIRWKLSKTLAAKAPVTAEYQVKVR</sequence>
<gene>
    <name evidence="2" type="ORF">NDI38_15950</name>
</gene>
<evidence type="ECO:0000256" key="1">
    <source>
        <dbReference type="SAM" id="SignalP"/>
    </source>
</evidence>
<dbReference type="InterPro" id="IPR047589">
    <property type="entry name" value="DUF11_rpt"/>
</dbReference>
<evidence type="ECO:0000313" key="2">
    <source>
        <dbReference type="EMBL" id="MEP1059933.1"/>
    </source>
</evidence>
<dbReference type="EMBL" id="JAMPLM010000014">
    <property type="protein sequence ID" value="MEP1059933.1"/>
    <property type="molecule type" value="Genomic_DNA"/>
</dbReference>
<organism evidence="2 3">
    <name type="scientific">Stenomitos frigidus AS-A4</name>
    <dbReference type="NCBI Taxonomy" id="2933935"/>
    <lineage>
        <taxon>Bacteria</taxon>
        <taxon>Bacillati</taxon>
        <taxon>Cyanobacteriota</taxon>
        <taxon>Cyanophyceae</taxon>
        <taxon>Leptolyngbyales</taxon>
        <taxon>Leptolyngbyaceae</taxon>
        <taxon>Stenomitos</taxon>
    </lineage>
</organism>
<keyword evidence="3" id="KW-1185">Reference proteome</keyword>
<dbReference type="InterPro" id="IPR014468">
    <property type="entry name" value="UCP014979"/>
</dbReference>
<dbReference type="NCBIfam" id="TIGR01451">
    <property type="entry name" value="B_ant_repeat"/>
    <property type="match status" value="1"/>
</dbReference>